<evidence type="ECO:0000313" key="2">
    <source>
        <dbReference type="EMBL" id="GBQ74795.1"/>
    </source>
</evidence>
<keyword evidence="3" id="KW-1185">Reference proteome</keyword>
<name>A0ABQ0PKT7_9PROT</name>
<proteinExistence type="predicted"/>
<comment type="caution">
    <text evidence="2">The sequence shown here is derived from an EMBL/GenBank/DDBJ whole genome shotgun (WGS) entry which is preliminary data.</text>
</comment>
<evidence type="ECO:0000313" key="3">
    <source>
        <dbReference type="Proteomes" id="UP001065047"/>
    </source>
</evidence>
<feature type="compositionally biased region" description="Basic residues" evidence="1">
    <location>
        <begin position="179"/>
        <end position="190"/>
    </location>
</feature>
<feature type="region of interest" description="Disordered" evidence="1">
    <location>
        <begin position="171"/>
        <end position="199"/>
    </location>
</feature>
<evidence type="ECO:0000256" key="1">
    <source>
        <dbReference type="SAM" id="MobiDB-lite"/>
    </source>
</evidence>
<protein>
    <recommendedName>
        <fullName evidence="4">HTH cro/C1-type domain-containing protein</fullName>
    </recommendedName>
</protein>
<gene>
    <name evidence="2" type="ORF">AA14337_0014</name>
</gene>
<organism evidence="2 3">
    <name type="scientific">Acetobacter malorum DSM 14337</name>
    <dbReference type="NCBI Taxonomy" id="1307910"/>
    <lineage>
        <taxon>Bacteria</taxon>
        <taxon>Pseudomonadati</taxon>
        <taxon>Pseudomonadota</taxon>
        <taxon>Alphaproteobacteria</taxon>
        <taxon>Acetobacterales</taxon>
        <taxon>Acetobacteraceae</taxon>
        <taxon>Acetobacter</taxon>
    </lineage>
</organism>
<reference evidence="2" key="1">
    <citation type="submission" date="2013-04" db="EMBL/GenBank/DDBJ databases">
        <title>The genome sequencing project of 58 acetic acid bacteria.</title>
        <authorList>
            <person name="Okamoto-Kainuma A."/>
            <person name="Ishikawa M."/>
            <person name="Umino S."/>
            <person name="Koizumi Y."/>
            <person name="Shiwa Y."/>
            <person name="Yoshikawa H."/>
            <person name="Matsutani M."/>
            <person name="Matsushita K."/>
        </authorList>
    </citation>
    <scope>NUCLEOTIDE SEQUENCE</scope>
    <source>
        <strain evidence="2">DSM 14337</strain>
    </source>
</reference>
<sequence>MAVSEKNEQLLSVISEIADKECDNLGIARVRALSLFGGMMGVSKQAVSVWLVKGVPSGRRETLHKLMLEKGIERTDDEFEALFASREKAEDRRRSNKALEAVIKEVRKGGSNLRELGEAMGIPEWTLQRCASNYGGLPQNYLVALKGALARLGIVIDDALVGDCGVSDRQHVARSLTPQKRRKKNPHRNPHSGNLLQPA</sequence>
<evidence type="ECO:0008006" key="4">
    <source>
        <dbReference type="Google" id="ProtNLM"/>
    </source>
</evidence>
<accession>A0ABQ0PKT7</accession>
<dbReference type="EMBL" id="BAPF01000001">
    <property type="protein sequence ID" value="GBQ74795.1"/>
    <property type="molecule type" value="Genomic_DNA"/>
</dbReference>
<dbReference type="Proteomes" id="UP001065047">
    <property type="component" value="Unassembled WGS sequence"/>
</dbReference>